<dbReference type="SUPFAM" id="SSF51905">
    <property type="entry name" value="FAD/NAD(P)-binding domain"/>
    <property type="match status" value="1"/>
</dbReference>
<dbReference type="PANTHER" id="PTHR43872">
    <property type="entry name" value="MONOOXYGENASE, PUTATIVE (AFU_ORTHOLOGUE AFUA_8G02570)-RELATED"/>
    <property type="match status" value="1"/>
</dbReference>
<comment type="caution">
    <text evidence="8">The sequence shown here is derived from an EMBL/GenBank/DDBJ whole genome shotgun (WGS) entry which is preliminary data.</text>
</comment>
<name>A0A851HLB5_9GAMM</name>
<evidence type="ECO:0000256" key="3">
    <source>
        <dbReference type="ARBA" id="ARBA00022630"/>
    </source>
</evidence>
<dbReference type="EMBL" id="JABEVQ010000002">
    <property type="protein sequence ID" value="NWN90649.1"/>
    <property type="molecule type" value="Genomic_DNA"/>
</dbReference>
<evidence type="ECO:0000256" key="5">
    <source>
        <dbReference type="ARBA" id="ARBA00022857"/>
    </source>
</evidence>
<evidence type="ECO:0000256" key="1">
    <source>
        <dbReference type="ARBA" id="ARBA00001974"/>
    </source>
</evidence>
<dbReference type="FunFam" id="3.50.50.60:FF:000228">
    <property type="entry name" value="FAD-containing monooxygenase EthA"/>
    <property type="match status" value="1"/>
</dbReference>
<dbReference type="PRINTS" id="PR00411">
    <property type="entry name" value="PNDRDTASEI"/>
</dbReference>
<keyword evidence="9" id="KW-1185">Reference proteome</keyword>
<sequence length="502" mass="56281">MAIKHYDIIIIGAGLSGIGTACHIAREYPGKSLAILERRENVGGTWDLFRYPGIRSDSDMASFGFNFKPWLSDKVLAQGGAIRNYVRETAEEFGLYEKIRFGLKLTNSDWSSKDQKWTVSCMQEASGETQLFNCNFLINCAGYYNFDQGYRPAFPEEEVFTGDILHPQKLPEDFDYGGKKVVVIGSGATAITLVPAMVDKAEKVTMLQRSPSYVMSLPDTDKASKVLSKILPESWVFQMARRRNILIQRALYLACQRWPKVMRKLLLSHMYKNAPTVDKRHFTPKYMPWDQRLCAAPDGDFFESLRSGKAEIVTDHIERFDETGIVLKSGQHLEADTVIAATGLEIQLMGGSSLSIDNEEVNLPRKMAYKGILIQDVPNYAWIFGYTNAPWTLKCDIGGRYLCRLFAHMENTGVSVATPVDTKNSATDASILDGFTPGYIARAIDKMPRQGKADPWRITMHYGKDKKMLVKDPVDDGILQFEAAAPDSSQQSDLLQQATLIT</sequence>
<dbReference type="InterPro" id="IPR051820">
    <property type="entry name" value="FAD-binding_MO"/>
</dbReference>
<keyword evidence="3" id="KW-0285">Flavoprotein</keyword>
<dbReference type="Gene3D" id="3.50.50.60">
    <property type="entry name" value="FAD/NAD(P)-binding domain"/>
    <property type="match status" value="3"/>
</dbReference>
<dbReference type="AlphaFoldDB" id="A0A851HLB5"/>
<keyword evidence="4" id="KW-0274">FAD</keyword>
<evidence type="ECO:0000313" key="9">
    <source>
        <dbReference type="Proteomes" id="UP000536442"/>
    </source>
</evidence>
<dbReference type="GO" id="GO:0050660">
    <property type="term" value="F:flavin adenine dinucleotide binding"/>
    <property type="evidence" value="ECO:0007669"/>
    <property type="project" value="InterPro"/>
</dbReference>
<keyword evidence="7" id="KW-0503">Monooxygenase</keyword>
<comment type="similarity">
    <text evidence="2">Belongs to the FAD-binding monooxygenase family.</text>
</comment>
<protein>
    <submittedName>
        <fullName evidence="8">NAD(P)/FAD-dependent oxidoreductase</fullName>
    </submittedName>
</protein>
<evidence type="ECO:0000313" key="8">
    <source>
        <dbReference type="EMBL" id="NWN90649.1"/>
    </source>
</evidence>
<evidence type="ECO:0000256" key="4">
    <source>
        <dbReference type="ARBA" id="ARBA00022827"/>
    </source>
</evidence>
<dbReference type="Pfam" id="PF00743">
    <property type="entry name" value="FMO-like"/>
    <property type="match status" value="1"/>
</dbReference>
<dbReference type="Proteomes" id="UP000536442">
    <property type="component" value="Unassembled WGS sequence"/>
</dbReference>
<dbReference type="PROSITE" id="PS51257">
    <property type="entry name" value="PROKAR_LIPOPROTEIN"/>
    <property type="match status" value="1"/>
</dbReference>
<dbReference type="Pfam" id="PF13450">
    <property type="entry name" value="NAD_binding_8"/>
    <property type="match status" value="1"/>
</dbReference>
<dbReference type="GO" id="GO:0004499">
    <property type="term" value="F:N,N-dimethylaniline monooxygenase activity"/>
    <property type="evidence" value="ECO:0007669"/>
    <property type="project" value="InterPro"/>
</dbReference>
<keyword evidence="6" id="KW-0560">Oxidoreductase</keyword>
<organism evidence="8 9">
    <name type="scientific">Marinobacter adhaerens</name>
    <dbReference type="NCBI Taxonomy" id="1033846"/>
    <lineage>
        <taxon>Bacteria</taxon>
        <taxon>Pseudomonadati</taxon>
        <taxon>Pseudomonadota</taxon>
        <taxon>Gammaproteobacteria</taxon>
        <taxon>Pseudomonadales</taxon>
        <taxon>Marinobacteraceae</taxon>
        <taxon>Marinobacter</taxon>
    </lineage>
</organism>
<evidence type="ECO:0000256" key="7">
    <source>
        <dbReference type="ARBA" id="ARBA00023033"/>
    </source>
</evidence>
<accession>A0A851HLB5</accession>
<comment type="cofactor">
    <cofactor evidence="1">
        <name>FAD</name>
        <dbReference type="ChEBI" id="CHEBI:57692"/>
    </cofactor>
</comment>
<keyword evidence="5" id="KW-0521">NADP</keyword>
<gene>
    <name evidence="8" type="ORF">HLV39_03930</name>
</gene>
<evidence type="ECO:0000256" key="2">
    <source>
        <dbReference type="ARBA" id="ARBA00010139"/>
    </source>
</evidence>
<dbReference type="InterPro" id="IPR036188">
    <property type="entry name" value="FAD/NAD-bd_sf"/>
</dbReference>
<dbReference type="InterPro" id="IPR020946">
    <property type="entry name" value="Flavin_mOase-like"/>
</dbReference>
<dbReference type="GO" id="GO:0050661">
    <property type="term" value="F:NADP binding"/>
    <property type="evidence" value="ECO:0007669"/>
    <property type="project" value="InterPro"/>
</dbReference>
<proteinExistence type="inferred from homology"/>
<dbReference type="PANTHER" id="PTHR43872:SF1">
    <property type="entry name" value="MONOOXYGENASE, PUTATIVE (AFU_ORTHOLOGUE AFUA_8G02570)-RELATED"/>
    <property type="match status" value="1"/>
</dbReference>
<reference evidence="8 9" key="1">
    <citation type="submission" date="2020-03" db="EMBL/GenBank/DDBJ databases">
        <title>Metagenomic, metatranscriptomic, and metabolomic analyses revealed the key microbes and metabolic features during the fermentation of ganjang, Korean traditional soy sauce.</title>
        <authorList>
            <person name="Chun B.H."/>
            <person name="Jeon C.O."/>
        </authorList>
    </citation>
    <scope>NUCLEOTIDE SEQUENCE [LARGE SCALE GENOMIC DNA]</scope>
    <source>
        <strain evidence="8 9">KG14</strain>
    </source>
</reference>
<evidence type="ECO:0000256" key="6">
    <source>
        <dbReference type="ARBA" id="ARBA00023002"/>
    </source>
</evidence>